<dbReference type="InterPro" id="IPR036465">
    <property type="entry name" value="vWFA_dom_sf"/>
</dbReference>
<dbReference type="SUPFAM" id="SSF53300">
    <property type="entry name" value="vWA-like"/>
    <property type="match status" value="1"/>
</dbReference>
<feature type="compositionally biased region" description="Acidic residues" evidence="1">
    <location>
        <begin position="121"/>
        <end position="137"/>
    </location>
</feature>
<evidence type="ECO:0008006" key="3">
    <source>
        <dbReference type="Google" id="ProtNLM"/>
    </source>
</evidence>
<accession>A0A644XAH4</accession>
<dbReference type="Pfam" id="PF04285">
    <property type="entry name" value="DUF444"/>
    <property type="match status" value="2"/>
</dbReference>
<dbReference type="EMBL" id="VSSQ01001789">
    <property type="protein sequence ID" value="MPM11134.1"/>
    <property type="molecule type" value="Genomic_DNA"/>
</dbReference>
<dbReference type="InterPro" id="IPR006698">
    <property type="entry name" value="UPF0229"/>
</dbReference>
<feature type="compositionally biased region" description="Low complexity" evidence="1">
    <location>
        <begin position="140"/>
        <end position="149"/>
    </location>
</feature>
<dbReference type="NCBIfam" id="NF003712">
    <property type="entry name" value="PRK05325.2-4"/>
    <property type="match status" value="1"/>
</dbReference>
<organism evidence="2">
    <name type="scientific">bioreactor metagenome</name>
    <dbReference type="NCBI Taxonomy" id="1076179"/>
    <lineage>
        <taxon>unclassified sequences</taxon>
        <taxon>metagenomes</taxon>
        <taxon>ecological metagenomes</taxon>
    </lineage>
</organism>
<feature type="region of interest" description="Disordered" evidence="1">
    <location>
        <begin position="114"/>
        <end position="169"/>
    </location>
</feature>
<protein>
    <recommendedName>
        <fullName evidence="3">VWFA domain-containing protein</fullName>
    </recommendedName>
</protein>
<comment type="caution">
    <text evidence="2">The sequence shown here is derived from an EMBL/GenBank/DDBJ whole genome shotgun (WGS) entry which is preliminary data.</text>
</comment>
<sequence>MTKKGKHIPMLTPEEYIRMEMELNEAMGKPVEAAAGTRHFGSLYFMHDWMILPGYFTPAPDARLMLRSLEDLLEKDRKREEDGFTRRIRLGKLVKPGRGKKSKVVIVPTTTEPKFYHDDSVTDEETTGGSGEGEEGEVIGKQQAQPQQGEGEGQGAGQGDGGDHEEGSDVYDLGRILTEKFQLPNIKPKGSKRSLTKITYDLTDRNRGFGQLLEKKATIKRIVETNIQLGNVNPGEPVDTSKLVIGPDDLVYRIMSEEKDFENQAIVFFVRDYSGSMQGKPTEAIATQHLFIYSWLMYQYSNNVISRFIVHDTEAKEVENFQQYYQLQVAGGTRVAPAFALVNKIIQTENLARDYNIYVFYGTDGDDWDSDGKELNEELQKLLPVVSRIGITVSKNSWTGENETTVEKNIAQSGIAEKRRKEFRIDGFNADTADESRIIESIKKLVSE</sequence>
<evidence type="ECO:0000256" key="1">
    <source>
        <dbReference type="SAM" id="MobiDB-lite"/>
    </source>
</evidence>
<reference evidence="2" key="1">
    <citation type="submission" date="2019-08" db="EMBL/GenBank/DDBJ databases">
        <authorList>
            <person name="Kucharzyk K."/>
            <person name="Murdoch R.W."/>
            <person name="Higgins S."/>
            <person name="Loffler F."/>
        </authorList>
    </citation>
    <scope>NUCLEOTIDE SEQUENCE</scope>
</reference>
<dbReference type="PANTHER" id="PTHR30510:SF2">
    <property type="entry name" value="UPF0229 PROTEIN YEAH"/>
    <property type="match status" value="1"/>
</dbReference>
<dbReference type="PANTHER" id="PTHR30510">
    <property type="entry name" value="UPF0229 PROTEIN YEAH"/>
    <property type="match status" value="1"/>
</dbReference>
<gene>
    <name evidence="2" type="ORF">SDC9_57473</name>
</gene>
<feature type="compositionally biased region" description="Gly residues" evidence="1">
    <location>
        <begin position="150"/>
        <end position="160"/>
    </location>
</feature>
<proteinExistence type="predicted"/>
<dbReference type="AlphaFoldDB" id="A0A644XAH4"/>
<evidence type="ECO:0000313" key="2">
    <source>
        <dbReference type="EMBL" id="MPM11134.1"/>
    </source>
</evidence>
<name>A0A644XAH4_9ZZZZ</name>